<evidence type="ECO:0000313" key="6">
    <source>
        <dbReference type="EMBL" id="KAJ6437453.1"/>
    </source>
</evidence>
<gene>
    <name evidence="6" type="ORF">O9K51_10010</name>
</gene>
<accession>A0AB34FE05</accession>
<dbReference type="EMBL" id="JAQHRD010000012">
    <property type="protein sequence ID" value="KAJ6437453.1"/>
    <property type="molecule type" value="Genomic_DNA"/>
</dbReference>
<dbReference type="SUPFAM" id="SSF48264">
    <property type="entry name" value="Cytochrome P450"/>
    <property type="match status" value="1"/>
</dbReference>
<proteinExistence type="inferred from homology"/>
<comment type="similarity">
    <text evidence="1">Belongs to the cytochrome P450 family.</text>
</comment>
<keyword evidence="5" id="KW-1133">Transmembrane helix</keyword>
<feature type="transmembrane region" description="Helical" evidence="5">
    <location>
        <begin position="12"/>
        <end position="37"/>
    </location>
</feature>
<evidence type="ECO:0000256" key="2">
    <source>
        <dbReference type="ARBA" id="ARBA00022617"/>
    </source>
</evidence>
<comment type="caution">
    <text evidence="6">The sequence shown here is derived from an EMBL/GenBank/DDBJ whole genome shotgun (WGS) entry which is preliminary data.</text>
</comment>
<name>A0AB34FE05_9HYPO</name>
<sequence>MAASMVVDLVKANFSILNCIVALVSLCVIHAAAVAFYRLNLHPLANFPGPKLAGASYLYEFWPLVSDWSVVSQVPTCTDLAEKCTQASVGTADHDHHRLRRSPASKYFSRSQIVKLEGMIQEKTQVLCDKLLTDSKSTPIQIAAAYSCFTTDALTSYCFGHSLGNLDQPVDICNLYHILQK</sequence>
<dbReference type="AlphaFoldDB" id="A0AB34FE05"/>
<keyword evidence="3" id="KW-0479">Metal-binding</keyword>
<keyword evidence="4" id="KW-0408">Iron</keyword>
<dbReference type="InterPro" id="IPR036396">
    <property type="entry name" value="Cyt_P450_sf"/>
</dbReference>
<dbReference type="Proteomes" id="UP001163105">
    <property type="component" value="Unassembled WGS sequence"/>
</dbReference>
<evidence type="ECO:0000256" key="1">
    <source>
        <dbReference type="ARBA" id="ARBA00010617"/>
    </source>
</evidence>
<evidence type="ECO:0000313" key="7">
    <source>
        <dbReference type="Proteomes" id="UP001163105"/>
    </source>
</evidence>
<evidence type="ECO:0000256" key="5">
    <source>
        <dbReference type="SAM" id="Phobius"/>
    </source>
</evidence>
<dbReference type="GO" id="GO:0016705">
    <property type="term" value="F:oxidoreductase activity, acting on paired donors, with incorporation or reduction of molecular oxygen"/>
    <property type="evidence" value="ECO:0007669"/>
    <property type="project" value="InterPro"/>
</dbReference>
<dbReference type="Gene3D" id="1.10.630.10">
    <property type="entry name" value="Cytochrome P450"/>
    <property type="match status" value="1"/>
</dbReference>
<dbReference type="Pfam" id="PF00067">
    <property type="entry name" value="p450"/>
    <property type="match status" value="1"/>
</dbReference>
<keyword evidence="5" id="KW-0472">Membrane</keyword>
<evidence type="ECO:0000256" key="3">
    <source>
        <dbReference type="ARBA" id="ARBA00022723"/>
    </source>
</evidence>
<dbReference type="GO" id="GO:0005506">
    <property type="term" value="F:iron ion binding"/>
    <property type="evidence" value="ECO:0007669"/>
    <property type="project" value="InterPro"/>
</dbReference>
<dbReference type="GO" id="GO:0020037">
    <property type="term" value="F:heme binding"/>
    <property type="evidence" value="ECO:0007669"/>
    <property type="project" value="InterPro"/>
</dbReference>
<dbReference type="PANTHER" id="PTHR24305">
    <property type="entry name" value="CYTOCHROME P450"/>
    <property type="match status" value="1"/>
</dbReference>
<dbReference type="InterPro" id="IPR050121">
    <property type="entry name" value="Cytochrome_P450_monoxygenase"/>
</dbReference>
<keyword evidence="7" id="KW-1185">Reference proteome</keyword>
<dbReference type="GO" id="GO:0004497">
    <property type="term" value="F:monooxygenase activity"/>
    <property type="evidence" value="ECO:0007669"/>
    <property type="project" value="InterPro"/>
</dbReference>
<dbReference type="PANTHER" id="PTHR24305:SF166">
    <property type="entry name" value="CYTOCHROME P450 12A4, MITOCHONDRIAL-RELATED"/>
    <property type="match status" value="1"/>
</dbReference>
<dbReference type="InterPro" id="IPR001128">
    <property type="entry name" value="Cyt_P450"/>
</dbReference>
<protein>
    <submittedName>
        <fullName evidence="6">Drug transporter</fullName>
    </submittedName>
</protein>
<keyword evidence="2" id="KW-0349">Heme</keyword>
<reference evidence="6" key="1">
    <citation type="submission" date="2023-01" db="EMBL/GenBank/DDBJ databases">
        <title>The growth and conidiation of Purpureocillium lavendulum are regulated by nitrogen source and histone H3K14 acetylation.</title>
        <authorList>
            <person name="Tang P."/>
            <person name="Han J."/>
            <person name="Zhang C."/>
            <person name="Tang P."/>
            <person name="Qi F."/>
            <person name="Zhang K."/>
            <person name="Liang L."/>
        </authorList>
    </citation>
    <scope>NUCLEOTIDE SEQUENCE</scope>
    <source>
        <strain evidence="6">YMF1.00683</strain>
    </source>
</reference>
<organism evidence="6 7">
    <name type="scientific">Purpureocillium lavendulum</name>
    <dbReference type="NCBI Taxonomy" id="1247861"/>
    <lineage>
        <taxon>Eukaryota</taxon>
        <taxon>Fungi</taxon>
        <taxon>Dikarya</taxon>
        <taxon>Ascomycota</taxon>
        <taxon>Pezizomycotina</taxon>
        <taxon>Sordariomycetes</taxon>
        <taxon>Hypocreomycetidae</taxon>
        <taxon>Hypocreales</taxon>
        <taxon>Ophiocordycipitaceae</taxon>
        <taxon>Purpureocillium</taxon>
    </lineage>
</organism>
<keyword evidence="5" id="KW-0812">Transmembrane</keyword>
<evidence type="ECO:0000256" key="4">
    <source>
        <dbReference type="ARBA" id="ARBA00023004"/>
    </source>
</evidence>